<proteinExistence type="predicted"/>
<accession>A0A8S1PHD5</accession>
<gene>
    <name evidence="1" type="ORF">PPRIM_AZ9-3.1.T1180149</name>
</gene>
<keyword evidence="2" id="KW-1185">Reference proteome</keyword>
<dbReference type="EMBL" id="CAJJDM010000121">
    <property type="protein sequence ID" value="CAD8102516.1"/>
    <property type="molecule type" value="Genomic_DNA"/>
</dbReference>
<organism evidence="1 2">
    <name type="scientific">Paramecium primaurelia</name>
    <dbReference type="NCBI Taxonomy" id="5886"/>
    <lineage>
        <taxon>Eukaryota</taxon>
        <taxon>Sar</taxon>
        <taxon>Alveolata</taxon>
        <taxon>Ciliophora</taxon>
        <taxon>Intramacronucleata</taxon>
        <taxon>Oligohymenophorea</taxon>
        <taxon>Peniculida</taxon>
        <taxon>Parameciidae</taxon>
        <taxon>Paramecium</taxon>
    </lineage>
</organism>
<name>A0A8S1PHD5_PARPR</name>
<dbReference type="Proteomes" id="UP000688137">
    <property type="component" value="Unassembled WGS sequence"/>
</dbReference>
<evidence type="ECO:0000313" key="1">
    <source>
        <dbReference type="EMBL" id="CAD8102516.1"/>
    </source>
</evidence>
<sequence length="218" mass="26332">MQKDKKLTQKIQNKSLLLINSQKKSKLHIFNQLLIRSKYNIFILLDCCLQQLASLYPPYLFLYYTQYYLDLNNLRSPHQNHNFLLNVVKITSHIRLLYIQMAQLMNQLKRIFISYQQSMKNYNILFILKTLNNIQHFLTKKVEKMQKLTLQNFLSQNYLYPRQLIYKCNLLRNYYMPTLKNRDNISLALQLDILCIPIMKTIILIQPFVLVHNLWIEL</sequence>
<evidence type="ECO:0000313" key="2">
    <source>
        <dbReference type="Proteomes" id="UP000688137"/>
    </source>
</evidence>
<reference evidence="1" key="1">
    <citation type="submission" date="2021-01" db="EMBL/GenBank/DDBJ databases">
        <authorList>
            <consortium name="Genoscope - CEA"/>
            <person name="William W."/>
        </authorList>
    </citation>
    <scope>NUCLEOTIDE SEQUENCE</scope>
</reference>
<protein>
    <submittedName>
        <fullName evidence="1">Uncharacterized protein</fullName>
    </submittedName>
</protein>
<dbReference type="AlphaFoldDB" id="A0A8S1PHD5"/>
<comment type="caution">
    <text evidence="1">The sequence shown here is derived from an EMBL/GenBank/DDBJ whole genome shotgun (WGS) entry which is preliminary data.</text>
</comment>